<gene>
    <name evidence="2" type="ORF">Raf01_22220</name>
</gene>
<dbReference type="Pfam" id="PF22422">
    <property type="entry name" value="MGH1-like_GH"/>
    <property type="match status" value="1"/>
</dbReference>
<dbReference type="InterPro" id="IPR012341">
    <property type="entry name" value="6hp_glycosidase-like_sf"/>
</dbReference>
<dbReference type="SUPFAM" id="SSF48208">
    <property type="entry name" value="Six-hairpin glycosidases"/>
    <property type="match status" value="1"/>
</dbReference>
<accession>A0A8J3VPF9</accession>
<evidence type="ECO:0000313" key="2">
    <source>
        <dbReference type="EMBL" id="GIH14050.1"/>
    </source>
</evidence>
<dbReference type="EMBL" id="BONZ01000021">
    <property type="protein sequence ID" value="GIH14050.1"/>
    <property type="molecule type" value="Genomic_DNA"/>
</dbReference>
<dbReference type="AlphaFoldDB" id="A0A8J3VPF9"/>
<evidence type="ECO:0000313" key="3">
    <source>
        <dbReference type="Proteomes" id="UP000642748"/>
    </source>
</evidence>
<organism evidence="2 3">
    <name type="scientific">Rugosimonospora africana</name>
    <dbReference type="NCBI Taxonomy" id="556532"/>
    <lineage>
        <taxon>Bacteria</taxon>
        <taxon>Bacillati</taxon>
        <taxon>Actinomycetota</taxon>
        <taxon>Actinomycetes</taxon>
        <taxon>Micromonosporales</taxon>
        <taxon>Micromonosporaceae</taxon>
        <taxon>Rugosimonospora</taxon>
    </lineage>
</organism>
<proteinExistence type="predicted"/>
<name>A0A8J3VPF9_9ACTN</name>
<dbReference type="Proteomes" id="UP000642748">
    <property type="component" value="Unassembled WGS sequence"/>
</dbReference>
<reference evidence="2" key="1">
    <citation type="submission" date="2021-01" db="EMBL/GenBank/DDBJ databases">
        <title>Whole genome shotgun sequence of Rugosimonospora africana NBRC 104875.</title>
        <authorList>
            <person name="Komaki H."/>
            <person name="Tamura T."/>
        </authorList>
    </citation>
    <scope>NUCLEOTIDE SEQUENCE</scope>
    <source>
        <strain evidence="2">NBRC 104875</strain>
    </source>
</reference>
<protein>
    <recommendedName>
        <fullName evidence="1">Mannosylglycerate hydrolase MGH1-like glycoside hydrolase domain-containing protein</fullName>
    </recommendedName>
</protein>
<dbReference type="GO" id="GO:0005975">
    <property type="term" value="P:carbohydrate metabolic process"/>
    <property type="evidence" value="ECO:0007669"/>
    <property type="project" value="InterPro"/>
</dbReference>
<dbReference type="InterPro" id="IPR054491">
    <property type="entry name" value="MGH1-like_GH"/>
</dbReference>
<dbReference type="Gene3D" id="1.50.10.10">
    <property type="match status" value="1"/>
</dbReference>
<dbReference type="InterPro" id="IPR008928">
    <property type="entry name" value="6-hairpin_glycosidase_sf"/>
</dbReference>
<feature type="domain" description="Mannosylglycerate hydrolase MGH1-like glycoside hydrolase" evidence="1">
    <location>
        <begin position="405"/>
        <end position="515"/>
    </location>
</feature>
<sequence length="665" mass="70575">MSPYTLDDFAFDLRRAAPPADIWVGSGTGTVAPLPGTVCGVGGWFAPPYAVAGGRLTVEFEVDGAPVADDGQRGAGDRGLLYSGGTWRPDRIVRHGTYHQYRDGRERSIAVRSTLAARHGEPGYVLEIAVRNRTDRSLPVRLRPGLSGDRAREVPLADWGWMPPQAGGDGQPVTLVHNGLSVELEPGAEQVFVLGVQAGQAGTRATAGDTTRAWEARLSDVLARVPRLSTDVPGLDAYYRRSLASGLVCLWDNPAFVTTPFVATSGMDGGAVCGYAWDTGGYAPHLLTLMLGDRVTDVIDAMISADLTNHYAIAPDGTGLGVPYAYSAWSLITLGYAAAGHVGIDSALVKRLYDAQAALDGRFLPCGPDGVLRDYGDQHNLLEMRSAGWEHVVASPNAERAWSLEMLADLSEVSGAGLPAAELRASAGRIRSEVVRQLWDAGAGWFRSRYPDGHTELAYSIQAFDALRAGACPPDVAAALVGHLRPGAFLGDYGVSSVSARDERHYELGDVDWSGGGAYSGEAPQLALTLWERGQPALAWDVLRRLFWMGEHFPYFPQEHYCDRPAAPPVGRRANVVAGLTGAEAVVAGLAGVRPRPDGSLVVRPQPVEGGTVELRGLWFRDRCVDVVCAPDRCLVTVDGQPVAAGPDGAVLAVPPAVRALAPGA</sequence>
<comment type="caution">
    <text evidence="2">The sequence shown here is derived from an EMBL/GenBank/DDBJ whole genome shotgun (WGS) entry which is preliminary data.</text>
</comment>
<evidence type="ECO:0000259" key="1">
    <source>
        <dbReference type="Pfam" id="PF22422"/>
    </source>
</evidence>
<dbReference type="RefSeq" id="WP_203917720.1">
    <property type="nucleotide sequence ID" value="NZ_BONZ01000021.1"/>
</dbReference>
<keyword evidence="3" id="KW-1185">Reference proteome</keyword>